<dbReference type="PANTHER" id="PTHR43124">
    <property type="entry name" value="PURINE EFFLUX PUMP PBUE"/>
    <property type="match status" value="1"/>
</dbReference>
<keyword evidence="9" id="KW-1185">Reference proteome</keyword>
<feature type="transmembrane region" description="Helical" evidence="6">
    <location>
        <begin position="120"/>
        <end position="142"/>
    </location>
</feature>
<dbReference type="Pfam" id="PF07690">
    <property type="entry name" value="MFS_1"/>
    <property type="match status" value="1"/>
</dbReference>
<feature type="transmembrane region" description="Helical" evidence="6">
    <location>
        <begin position="154"/>
        <end position="175"/>
    </location>
</feature>
<dbReference type="InterPro" id="IPR011701">
    <property type="entry name" value="MFS"/>
</dbReference>
<dbReference type="PANTHER" id="PTHR43124:SF3">
    <property type="entry name" value="CHLORAMPHENICOL EFFLUX PUMP RV0191"/>
    <property type="match status" value="1"/>
</dbReference>
<evidence type="ECO:0000256" key="1">
    <source>
        <dbReference type="ARBA" id="ARBA00004651"/>
    </source>
</evidence>
<comment type="subcellular location">
    <subcellularLocation>
        <location evidence="1">Cell membrane</location>
        <topology evidence="1">Multi-pass membrane protein</topology>
    </subcellularLocation>
</comment>
<sequence>MTPDPSTAPGSSPGRSIRPALFALAIGGFGIGATEFAAMGLLPELAADLLPELHRSDPDAALGRAAMLVSAYAIGVVVGAPTLAAWLARFPRRPVLIALAGAFALASIATAAAPTFELAVLARFVSGLPHGAYFGIAGLAAADLMGPGMRGRGAASVLLGLAVSNVLGVPLITAIGHATSWRVAVLTIAAIFAVATVAIALTLPRGEHGPGTSIRTELSALRRPGVWIAVAIGSIGFAGFFAVYSTVASLTTEVAGLPATAVPWLLAVVGLGMTAGNLLGGRLADGGAIRTLIGLMPVFSVLLAGTALLAPFPIPLTIGLFLIGTVGSVMVPSVQVRLMDVAGDAHTLAAALNHSALNIGNAIGAAVAGALISSGWGFVSPLWAGALLGLVGFLCAWLSRAVEQRSRR</sequence>
<evidence type="ECO:0000256" key="5">
    <source>
        <dbReference type="ARBA" id="ARBA00023136"/>
    </source>
</evidence>
<dbReference type="SUPFAM" id="SSF103473">
    <property type="entry name" value="MFS general substrate transporter"/>
    <property type="match status" value="1"/>
</dbReference>
<evidence type="ECO:0000256" key="6">
    <source>
        <dbReference type="SAM" id="Phobius"/>
    </source>
</evidence>
<feature type="transmembrane region" description="Helical" evidence="6">
    <location>
        <begin position="355"/>
        <end position="376"/>
    </location>
</feature>
<feature type="transmembrane region" description="Helical" evidence="6">
    <location>
        <begin position="224"/>
        <end position="244"/>
    </location>
</feature>
<evidence type="ECO:0000256" key="3">
    <source>
        <dbReference type="ARBA" id="ARBA00022692"/>
    </source>
</evidence>
<dbReference type="Gene3D" id="1.20.1250.20">
    <property type="entry name" value="MFS general substrate transporter like domains"/>
    <property type="match status" value="2"/>
</dbReference>
<evidence type="ECO:0000313" key="9">
    <source>
        <dbReference type="Proteomes" id="UP001500851"/>
    </source>
</evidence>
<gene>
    <name evidence="8" type="ORF">GCM10009768_22200</name>
</gene>
<accession>A0ABP4XSB1</accession>
<protein>
    <submittedName>
        <fullName evidence="8">MFS transporter</fullName>
    </submittedName>
</protein>
<dbReference type="CDD" id="cd17324">
    <property type="entry name" value="MFS_NepI_like"/>
    <property type="match status" value="1"/>
</dbReference>
<feature type="transmembrane region" description="Helical" evidence="6">
    <location>
        <begin position="95"/>
        <end position="114"/>
    </location>
</feature>
<feature type="transmembrane region" description="Helical" evidence="6">
    <location>
        <begin position="292"/>
        <end position="310"/>
    </location>
</feature>
<keyword evidence="3 6" id="KW-0812">Transmembrane</keyword>
<dbReference type="EMBL" id="BAAAOB010000002">
    <property type="protein sequence ID" value="GAA1792791.1"/>
    <property type="molecule type" value="Genomic_DNA"/>
</dbReference>
<keyword evidence="2" id="KW-1003">Cell membrane</keyword>
<evidence type="ECO:0000259" key="7">
    <source>
        <dbReference type="PROSITE" id="PS50850"/>
    </source>
</evidence>
<evidence type="ECO:0000256" key="4">
    <source>
        <dbReference type="ARBA" id="ARBA00022989"/>
    </source>
</evidence>
<keyword evidence="5 6" id="KW-0472">Membrane</keyword>
<evidence type="ECO:0000256" key="2">
    <source>
        <dbReference type="ARBA" id="ARBA00022475"/>
    </source>
</evidence>
<name>A0ABP4XSB1_9MICO</name>
<feature type="domain" description="Major facilitator superfamily (MFS) profile" evidence="7">
    <location>
        <begin position="20"/>
        <end position="404"/>
    </location>
</feature>
<dbReference type="RefSeq" id="WP_344032232.1">
    <property type="nucleotide sequence ID" value="NZ_BAAAOB010000002.1"/>
</dbReference>
<comment type="caution">
    <text evidence="8">The sequence shown here is derived from an EMBL/GenBank/DDBJ whole genome shotgun (WGS) entry which is preliminary data.</text>
</comment>
<keyword evidence="4 6" id="KW-1133">Transmembrane helix</keyword>
<dbReference type="PROSITE" id="PS50850">
    <property type="entry name" value="MFS"/>
    <property type="match status" value="1"/>
</dbReference>
<feature type="transmembrane region" description="Helical" evidence="6">
    <location>
        <begin position="62"/>
        <end position="88"/>
    </location>
</feature>
<dbReference type="Proteomes" id="UP001500851">
    <property type="component" value="Unassembled WGS sequence"/>
</dbReference>
<feature type="transmembrane region" description="Helical" evidence="6">
    <location>
        <begin position="181"/>
        <end position="203"/>
    </location>
</feature>
<proteinExistence type="predicted"/>
<feature type="transmembrane region" description="Helical" evidence="6">
    <location>
        <begin position="21"/>
        <end position="42"/>
    </location>
</feature>
<dbReference type="InterPro" id="IPR050189">
    <property type="entry name" value="MFS_Efflux_Transporters"/>
</dbReference>
<reference evidence="9" key="1">
    <citation type="journal article" date="2019" name="Int. J. Syst. Evol. Microbiol.">
        <title>The Global Catalogue of Microorganisms (GCM) 10K type strain sequencing project: providing services to taxonomists for standard genome sequencing and annotation.</title>
        <authorList>
            <consortium name="The Broad Institute Genomics Platform"/>
            <consortium name="The Broad Institute Genome Sequencing Center for Infectious Disease"/>
            <person name="Wu L."/>
            <person name="Ma J."/>
        </authorList>
    </citation>
    <scope>NUCLEOTIDE SEQUENCE [LARGE SCALE GENOMIC DNA]</scope>
    <source>
        <strain evidence="9">JCM 14736</strain>
    </source>
</reference>
<feature type="transmembrane region" description="Helical" evidence="6">
    <location>
        <begin position="264"/>
        <end position="280"/>
    </location>
</feature>
<dbReference type="InterPro" id="IPR020846">
    <property type="entry name" value="MFS_dom"/>
</dbReference>
<feature type="transmembrane region" description="Helical" evidence="6">
    <location>
        <begin position="382"/>
        <end position="402"/>
    </location>
</feature>
<feature type="transmembrane region" description="Helical" evidence="6">
    <location>
        <begin position="316"/>
        <end position="334"/>
    </location>
</feature>
<organism evidence="8 9">
    <name type="scientific">Leucobacter iarius</name>
    <dbReference type="NCBI Taxonomy" id="333963"/>
    <lineage>
        <taxon>Bacteria</taxon>
        <taxon>Bacillati</taxon>
        <taxon>Actinomycetota</taxon>
        <taxon>Actinomycetes</taxon>
        <taxon>Micrococcales</taxon>
        <taxon>Microbacteriaceae</taxon>
        <taxon>Leucobacter</taxon>
    </lineage>
</organism>
<dbReference type="InterPro" id="IPR036259">
    <property type="entry name" value="MFS_trans_sf"/>
</dbReference>
<evidence type="ECO:0000313" key="8">
    <source>
        <dbReference type="EMBL" id="GAA1792791.1"/>
    </source>
</evidence>